<feature type="transmembrane region" description="Helical" evidence="1">
    <location>
        <begin position="25"/>
        <end position="43"/>
    </location>
</feature>
<name>A0A7S3EE54_9RHOD</name>
<gene>
    <name evidence="2" type="ORF">RMAR00112_LOCUS16248</name>
</gene>
<keyword evidence="1" id="KW-0472">Membrane</keyword>
<reference evidence="2" key="1">
    <citation type="submission" date="2021-01" db="EMBL/GenBank/DDBJ databases">
        <authorList>
            <person name="Corre E."/>
            <person name="Pelletier E."/>
            <person name="Niang G."/>
            <person name="Scheremetjew M."/>
            <person name="Finn R."/>
            <person name="Kale V."/>
            <person name="Holt S."/>
            <person name="Cochrane G."/>
            <person name="Meng A."/>
            <person name="Brown T."/>
            <person name="Cohen L."/>
        </authorList>
    </citation>
    <scope>NUCLEOTIDE SEQUENCE</scope>
    <source>
        <strain evidence="2">CCMP 769</strain>
    </source>
</reference>
<dbReference type="AlphaFoldDB" id="A0A7S3EE54"/>
<evidence type="ECO:0000256" key="1">
    <source>
        <dbReference type="SAM" id="Phobius"/>
    </source>
</evidence>
<keyword evidence="1" id="KW-1133">Transmembrane helix</keyword>
<keyword evidence="1" id="KW-0812">Transmembrane</keyword>
<accession>A0A7S3EE54</accession>
<evidence type="ECO:0000313" key="2">
    <source>
        <dbReference type="EMBL" id="CAE0048259.1"/>
    </source>
</evidence>
<dbReference type="EMBL" id="HBHW01020987">
    <property type="protein sequence ID" value="CAE0048259.1"/>
    <property type="molecule type" value="Transcribed_RNA"/>
</dbReference>
<protein>
    <submittedName>
        <fullName evidence="2">Uncharacterized protein</fullName>
    </submittedName>
</protein>
<sequence length="213" mass="24556">MLVRERKKSLERIRVFNGGKKPRRLRAIAVLLLGVFFGMLLWMTSARTARRVLSRIHGGLDISSNEPELLNARVLGLNNFPTADSGKKWERPQLLPENMERLLTYRMRPTRMANQSISRLIDQVIPGKSRILGTEEELDAAKKIAKGLKIWVSPIDRYALNCLTVGTECDKNLGCWDKRLSLFLREVFSDVHPMEADFIFIPYFQYCYFYSSG</sequence>
<proteinExistence type="predicted"/>
<organism evidence="2">
    <name type="scientific">Rhodosorus marinus</name>
    <dbReference type="NCBI Taxonomy" id="101924"/>
    <lineage>
        <taxon>Eukaryota</taxon>
        <taxon>Rhodophyta</taxon>
        <taxon>Stylonematophyceae</taxon>
        <taxon>Stylonematales</taxon>
        <taxon>Stylonemataceae</taxon>
        <taxon>Rhodosorus</taxon>
    </lineage>
</organism>